<dbReference type="Proteomes" id="UP000007305">
    <property type="component" value="Chromosome 6"/>
</dbReference>
<proteinExistence type="predicted"/>
<sequence length="145" mass="15787">MTRAAGRSYSSTHAACHRSSASFMVRDCSSVQSALRHCQPACCATRIDHPHELNFKSGANAEGQRDQDGGREMQGKIPPLTNRRTPSKSKASGAWVSKLLAWLWCGRRCAVGCGVAVLGFVAWRAQMRIEERSGQVGQSVVRPDT</sequence>
<dbReference type="InParanoid" id="A0A804PY87"/>
<keyword evidence="3" id="KW-1185">Reference proteome</keyword>
<accession>A0A804PY87</accession>
<dbReference type="EnsemblPlants" id="Zm00001eb285750_T001">
    <property type="protein sequence ID" value="Zm00001eb285750_P001"/>
    <property type="gene ID" value="Zm00001eb285750"/>
</dbReference>
<organism evidence="2 3">
    <name type="scientific">Zea mays</name>
    <name type="common">Maize</name>
    <dbReference type="NCBI Taxonomy" id="4577"/>
    <lineage>
        <taxon>Eukaryota</taxon>
        <taxon>Viridiplantae</taxon>
        <taxon>Streptophyta</taxon>
        <taxon>Embryophyta</taxon>
        <taxon>Tracheophyta</taxon>
        <taxon>Spermatophyta</taxon>
        <taxon>Magnoliopsida</taxon>
        <taxon>Liliopsida</taxon>
        <taxon>Poales</taxon>
        <taxon>Poaceae</taxon>
        <taxon>PACMAD clade</taxon>
        <taxon>Panicoideae</taxon>
        <taxon>Andropogonodae</taxon>
        <taxon>Andropogoneae</taxon>
        <taxon>Tripsacinae</taxon>
        <taxon>Zea</taxon>
    </lineage>
</organism>
<protein>
    <submittedName>
        <fullName evidence="2">Uncharacterized protein</fullName>
    </submittedName>
</protein>
<name>A0A804PY87_MAIZE</name>
<feature type="region of interest" description="Disordered" evidence="1">
    <location>
        <begin position="54"/>
        <end position="92"/>
    </location>
</feature>
<reference evidence="2" key="2">
    <citation type="submission" date="2019-07" db="EMBL/GenBank/DDBJ databases">
        <authorList>
            <person name="Seetharam A."/>
            <person name="Woodhouse M."/>
            <person name="Cannon E."/>
        </authorList>
    </citation>
    <scope>NUCLEOTIDE SEQUENCE [LARGE SCALE GENOMIC DNA]</scope>
    <source>
        <strain evidence="2">cv. B73</strain>
    </source>
</reference>
<evidence type="ECO:0000313" key="3">
    <source>
        <dbReference type="Proteomes" id="UP000007305"/>
    </source>
</evidence>
<evidence type="ECO:0000313" key="2">
    <source>
        <dbReference type="EnsemblPlants" id="Zm00001eb285750_P001"/>
    </source>
</evidence>
<feature type="compositionally biased region" description="Basic and acidic residues" evidence="1">
    <location>
        <begin position="63"/>
        <end position="74"/>
    </location>
</feature>
<dbReference type="Gramene" id="Zm00001eb285750_T001">
    <property type="protein sequence ID" value="Zm00001eb285750_P001"/>
    <property type="gene ID" value="Zm00001eb285750"/>
</dbReference>
<evidence type="ECO:0000256" key="1">
    <source>
        <dbReference type="SAM" id="MobiDB-lite"/>
    </source>
</evidence>
<reference evidence="3" key="1">
    <citation type="journal article" date="2009" name="Science">
        <title>The B73 maize genome: complexity, diversity, and dynamics.</title>
        <authorList>
            <person name="Schnable P.S."/>
            <person name="Ware D."/>
            <person name="Fulton R.S."/>
            <person name="Stein J.C."/>
            <person name="Wei F."/>
            <person name="Pasternak S."/>
            <person name="Liang C."/>
            <person name="Zhang J."/>
            <person name="Fulton L."/>
            <person name="Graves T.A."/>
            <person name="Minx P."/>
            <person name="Reily A.D."/>
            <person name="Courtney L."/>
            <person name="Kruchowski S.S."/>
            <person name="Tomlinson C."/>
            <person name="Strong C."/>
            <person name="Delehaunty K."/>
            <person name="Fronick C."/>
            <person name="Courtney B."/>
            <person name="Rock S.M."/>
            <person name="Belter E."/>
            <person name="Du F."/>
            <person name="Kim K."/>
            <person name="Abbott R.M."/>
            <person name="Cotton M."/>
            <person name="Levy A."/>
            <person name="Marchetto P."/>
            <person name="Ochoa K."/>
            <person name="Jackson S.M."/>
            <person name="Gillam B."/>
            <person name="Chen W."/>
            <person name="Yan L."/>
            <person name="Higginbotham J."/>
            <person name="Cardenas M."/>
            <person name="Waligorski J."/>
            <person name="Applebaum E."/>
            <person name="Phelps L."/>
            <person name="Falcone J."/>
            <person name="Kanchi K."/>
            <person name="Thane T."/>
            <person name="Scimone A."/>
            <person name="Thane N."/>
            <person name="Henke J."/>
            <person name="Wang T."/>
            <person name="Ruppert J."/>
            <person name="Shah N."/>
            <person name="Rotter K."/>
            <person name="Hodges J."/>
            <person name="Ingenthron E."/>
            <person name="Cordes M."/>
            <person name="Kohlberg S."/>
            <person name="Sgro J."/>
            <person name="Delgado B."/>
            <person name="Mead K."/>
            <person name="Chinwalla A."/>
            <person name="Leonard S."/>
            <person name="Crouse K."/>
            <person name="Collura K."/>
            <person name="Kudrna D."/>
            <person name="Currie J."/>
            <person name="He R."/>
            <person name="Angelova A."/>
            <person name="Rajasekar S."/>
            <person name="Mueller T."/>
            <person name="Lomeli R."/>
            <person name="Scara G."/>
            <person name="Ko A."/>
            <person name="Delaney K."/>
            <person name="Wissotski M."/>
            <person name="Lopez G."/>
            <person name="Campos D."/>
            <person name="Braidotti M."/>
            <person name="Ashley E."/>
            <person name="Golser W."/>
            <person name="Kim H."/>
            <person name="Lee S."/>
            <person name="Lin J."/>
            <person name="Dujmic Z."/>
            <person name="Kim W."/>
            <person name="Talag J."/>
            <person name="Zuccolo A."/>
            <person name="Fan C."/>
            <person name="Sebastian A."/>
            <person name="Kramer M."/>
            <person name="Spiegel L."/>
            <person name="Nascimento L."/>
            <person name="Zutavern T."/>
            <person name="Miller B."/>
            <person name="Ambroise C."/>
            <person name="Muller S."/>
            <person name="Spooner W."/>
            <person name="Narechania A."/>
            <person name="Ren L."/>
            <person name="Wei S."/>
            <person name="Kumari S."/>
            <person name="Faga B."/>
            <person name="Levy M.J."/>
            <person name="McMahan L."/>
            <person name="Van Buren P."/>
            <person name="Vaughn M.W."/>
            <person name="Ying K."/>
            <person name="Yeh C.-T."/>
            <person name="Emrich S.J."/>
            <person name="Jia Y."/>
            <person name="Kalyanaraman A."/>
            <person name="Hsia A.-P."/>
            <person name="Barbazuk W.B."/>
            <person name="Baucom R.S."/>
            <person name="Brutnell T.P."/>
            <person name="Carpita N.C."/>
            <person name="Chaparro C."/>
            <person name="Chia J.-M."/>
            <person name="Deragon J.-M."/>
            <person name="Estill J.C."/>
            <person name="Fu Y."/>
            <person name="Jeddeloh J.A."/>
            <person name="Han Y."/>
            <person name="Lee H."/>
            <person name="Li P."/>
            <person name="Lisch D.R."/>
            <person name="Liu S."/>
            <person name="Liu Z."/>
            <person name="Nagel D.H."/>
            <person name="McCann M.C."/>
            <person name="SanMiguel P."/>
            <person name="Myers A.M."/>
            <person name="Nettleton D."/>
            <person name="Nguyen J."/>
            <person name="Penning B.W."/>
            <person name="Ponnala L."/>
            <person name="Schneider K.L."/>
            <person name="Schwartz D.C."/>
            <person name="Sharma A."/>
            <person name="Soderlund C."/>
            <person name="Springer N.M."/>
            <person name="Sun Q."/>
            <person name="Wang H."/>
            <person name="Waterman M."/>
            <person name="Westerman R."/>
            <person name="Wolfgruber T.K."/>
            <person name="Yang L."/>
            <person name="Yu Y."/>
            <person name="Zhang L."/>
            <person name="Zhou S."/>
            <person name="Zhu Q."/>
            <person name="Bennetzen J.L."/>
            <person name="Dawe R.K."/>
            <person name="Jiang J."/>
            <person name="Jiang N."/>
            <person name="Presting G.G."/>
            <person name="Wessler S.R."/>
            <person name="Aluru S."/>
            <person name="Martienssen R.A."/>
            <person name="Clifton S.W."/>
            <person name="McCombie W.R."/>
            <person name="Wing R.A."/>
            <person name="Wilson R.K."/>
        </authorList>
    </citation>
    <scope>NUCLEOTIDE SEQUENCE [LARGE SCALE GENOMIC DNA]</scope>
    <source>
        <strain evidence="3">cv. B73</strain>
    </source>
</reference>
<dbReference type="AlphaFoldDB" id="A0A804PY87"/>
<reference evidence="2" key="3">
    <citation type="submission" date="2021-05" db="UniProtKB">
        <authorList>
            <consortium name="EnsemblPlants"/>
        </authorList>
    </citation>
    <scope>IDENTIFICATION</scope>
    <source>
        <strain evidence="2">cv. B73</strain>
    </source>
</reference>